<dbReference type="Gene3D" id="3.30.70.20">
    <property type="match status" value="1"/>
</dbReference>
<dbReference type="PROSITE" id="PS00198">
    <property type="entry name" value="4FE4S_FER_1"/>
    <property type="match status" value="1"/>
</dbReference>
<evidence type="ECO:0000256" key="1">
    <source>
        <dbReference type="ARBA" id="ARBA00022723"/>
    </source>
</evidence>
<proteinExistence type="predicted"/>
<evidence type="ECO:0000256" key="2">
    <source>
        <dbReference type="ARBA" id="ARBA00023004"/>
    </source>
</evidence>
<accession>B3QRS2</accession>
<protein>
    <submittedName>
        <fullName evidence="5">4Fe-4S ferredoxin iron-sulfur binding domain protein</fullName>
    </submittedName>
</protein>
<dbReference type="InterPro" id="IPR017900">
    <property type="entry name" value="4Fe4S_Fe_S_CS"/>
</dbReference>
<feature type="domain" description="4Fe-4S ferredoxin-type" evidence="4">
    <location>
        <begin position="16"/>
        <end position="45"/>
    </location>
</feature>
<name>B3QRS2_CHLT3</name>
<dbReference type="STRING" id="517418.Ctha_1412"/>
<dbReference type="Pfam" id="PF12838">
    <property type="entry name" value="Fer4_7"/>
    <property type="match status" value="1"/>
</dbReference>
<keyword evidence="1" id="KW-0479">Metal-binding</keyword>
<organism evidence="5 6">
    <name type="scientific">Chloroherpeton thalassium (strain ATCC 35110 / GB-78)</name>
    <dbReference type="NCBI Taxonomy" id="517418"/>
    <lineage>
        <taxon>Bacteria</taxon>
        <taxon>Pseudomonadati</taxon>
        <taxon>Chlorobiota</taxon>
        <taxon>Chlorobiia</taxon>
        <taxon>Chlorobiales</taxon>
        <taxon>Chloroherpetonaceae</taxon>
        <taxon>Chloroherpeton</taxon>
    </lineage>
</organism>
<dbReference type="GO" id="GO:0051536">
    <property type="term" value="F:iron-sulfur cluster binding"/>
    <property type="evidence" value="ECO:0007669"/>
    <property type="project" value="UniProtKB-KW"/>
</dbReference>
<evidence type="ECO:0000259" key="4">
    <source>
        <dbReference type="PROSITE" id="PS51379"/>
    </source>
</evidence>
<reference evidence="5 6" key="1">
    <citation type="submission" date="2008-06" db="EMBL/GenBank/DDBJ databases">
        <title>Complete sequence of Chloroherpeton thalassium ATCC 35110.</title>
        <authorList>
            <consortium name="US DOE Joint Genome Institute"/>
            <person name="Lucas S."/>
            <person name="Copeland A."/>
            <person name="Lapidus A."/>
            <person name="Glavina del Rio T."/>
            <person name="Dalin E."/>
            <person name="Tice H."/>
            <person name="Bruce D."/>
            <person name="Goodwin L."/>
            <person name="Pitluck S."/>
            <person name="Schmutz J."/>
            <person name="Larimer F."/>
            <person name="Land M."/>
            <person name="Hauser L."/>
            <person name="Kyrpides N."/>
            <person name="Mikhailova N."/>
            <person name="Liu Z."/>
            <person name="Li T."/>
            <person name="Zhao F."/>
            <person name="Overmann J."/>
            <person name="Bryant D.A."/>
            <person name="Richardson P."/>
        </authorList>
    </citation>
    <scope>NUCLEOTIDE SEQUENCE [LARGE SCALE GENOMIC DNA]</scope>
    <source>
        <strain evidence="6">ATCC 35110 / GB-78</strain>
    </source>
</reference>
<dbReference type="InterPro" id="IPR017896">
    <property type="entry name" value="4Fe4S_Fe-S-bd"/>
</dbReference>
<gene>
    <name evidence="5" type="ordered locus">Ctha_1412</name>
</gene>
<evidence type="ECO:0000256" key="3">
    <source>
        <dbReference type="ARBA" id="ARBA00023014"/>
    </source>
</evidence>
<keyword evidence="2" id="KW-0408">Iron</keyword>
<dbReference type="AlphaFoldDB" id="B3QRS2"/>
<sequence>MAATETAPKVKKRVKNKYDIIENLCVGCGLCLDQCPPKVNSIGFKFYGDVQEGGFRCYIDQKSCISCQLCFDADACPSGALVEIRPEGIISDFRFTPEKRLEIYDKPFFER</sequence>
<keyword evidence="6" id="KW-1185">Reference proteome</keyword>
<dbReference type="Proteomes" id="UP000001208">
    <property type="component" value="Chromosome"/>
</dbReference>
<dbReference type="KEGG" id="cts:Ctha_1412"/>
<dbReference type="eggNOG" id="COG4231">
    <property type="taxonomic scope" value="Bacteria"/>
</dbReference>
<dbReference type="OrthoDB" id="9804603at2"/>
<keyword evidence="3" id="KW-0411">Iron-sulfur</keyword>
<feature type="domain" description="4Fe-4S ferredoxin-type" evidence="4">
    <location>
        <begin position="55"/>
        <end position="87"/>
    </location>
</feature>
<dbReference type="SUPFAM" id="SSF54862">
    <property type="entry name" value="4Fe-4S ferredoxins"/>
    <property type="match status" value="1"/>
</dbReference>
<evidence type="ECO:0000313" key="5">
    <source>
        <dbReference type="EMBL" id="ACF13875.1"/>
    </source>
</evidence>
<dbReference type="PROSITE" id="PS51379">
    <property type="entry name" value="4FE4S_FER_2"/>
    <property type="match status" value="2"/>
</dbReference>
<dbReference type="GO" id="GO:0046872">
    <property type="term" value="F:metal ion binding"/>
    <property type="evidence" value="ECO:0007669"/>
    <property type="project" value="UniProtKB-KW"/>
</dbReference>
<dbReference type="HOGENOM" id="CLU_2153856_0_0_10"/>
<evidence type="ECO:0000313" key="6">
    <source>
        <dbReference type="Proteomes" id="UP000001208"/>
    </source>
</evidence>
<dbReference type="EMBL" id="CP001100">
    <property type="protein sequence ID" value="ACF13875.1"/>
    <property type="molecule type" value="Genomic_DNA"/>
</dbReference>